<proteinExistence type="predicted"/>
<dbReference type="HOGENOM" id="CLU_013364_5_2_1"/>
<evidence type="ECO:0000256" key="1">
    <source>
        <dbReference type="SAM" id="MobiDB-lite"/>
    </source>
</evidence>
<dbReference type="VEuPathDB" id="FungiDB:PV07_05990"/>
<dbReference type="OrthoDB" id="425534at2759"/>
<dbReference type="GeneID" id="27345184"/>
<gene>
    <name evidence="2" type="ORF">PV07_05990</name>
</gene>
<keyword evidence="3" id="KW-1185">Reference proteome</keyword>
<organism evidence="2 3">
    <name type="scientific">Cladophialophora immunda</name>
    <dbReference type="NCBI Taxonomy" id="569365"/>
    <lineage>
        <taxon>Eukaryota</taxon>
        <taxon>Fungi</taxon>
        <taxon>Dikarya</taxon>
        <taxon>Ascomycota</taxon>
        <taxon>Pezizomycotina</taxon>
        <taxon>Eurotiomycetes</taxon>
        <taxon>Chaetothyriomycetidae</taxon>
        <taxon>Chaetothyriales</taxon>
        <taxon>Herpotrichiellaceae</taxon>
        <taxon>Cladophialophora</taxon>
    </lineage>
</organism>
<dbReference type="EMBL" id="KN847042">
    <property type="protein sequence ID" value="KIW30231.1"/>
    <property type="molecule type" value="Genomic_DNA"/>
</dbReference>
<sequence>MLFRFWSSATLQHYHPRMDAPNSTSLTNSQTRPFTWSTISPSKRLVYHPCFDGFQCARLDVPLDWNSTVGSEQQVAIAIVKLPARVPVTDPRYGGVVLLNPGGPGASGVDLCLRAGKPIQQNIDSEVDPSSNIQQSSNLSIKYFDVLGFDPCGVNNTSPRFECFTNFFSRQSWTLFTNHVDVFGSSDTAFDGLWARTIALAHSCSDTSIAVHNGHELQRFTNTAPVVTDMVEIMERHGEWREQEARSRPAQTSASHQHVQSISDQIRRRRGEKKLLYWGSRMELCSVHPLQLCILIEWAAWSWTVYVMQKTYFVEAGRQISKTPIPSYTNFAIIFTKPAVNDARFMLEAVLQKFWIDLKTCPLAVKASPNRGPDVITYSDVMRLIRVSLYSPPFGFPIIARFLDEISRGNGSGFADYKQDEIPTCQSLSESDPQERPEDCPDYDQLIYEVADSIICTDAEDQTNLAKSDFRDYLTRRRNQSKWLGDLFSVVRLPCFGWQVRPSWRFSGPISGDPAHPLLFIGNTFDPVTPIHNIAL</sequence>
<evidence type="ECO:0000313" key="3">
    <source>
        <dbReference type="Proteomes" id="UP000054466"/>
    </source>
</evidence>
<dbReference type="Proteomes" id="UP000054466">
    <property type="component" value="Unassembled WGS sequence"/>
</dbReference>
<reference evidence="2 3" key="1">
    <citation type="submission" date="2015-01" db="EMBL/GenBank/DDBJ databases">
        <title>The Genome Sequence of Cladophialophora immunda CBS83496.</title>
        <authorList>
            <consortium name="The Broad Institute Genomics Platform"/>
            <person name="Cuomo C."/>
            <person name="de Hoog S."/>
            <person name="Gorbushina A."/>
            <person name="Stielow B."/>
            <person name="Teixiera M."/>
            <person name="Abouelleil A."/>
            <person name="Chapman S.B."/>
            <person name="Priest M."/>
            <person name="Young S.K."/>
            <person name="Wortman J."/>
            <person name="Nusbaum C."/>
            <person name="Birren B."/>
        </authorList>
    </citation>
    <scope>NUCLEOTIDE SEQUENCE [LARGE SCALE GENOMIC DNA]</scope>
    <source>
        <strain evidence="2 3">CBS 83496</strain>
    </source>
</reference>
<accession>A0A0D1ZQD1</accession>
<evidence type="ECO:0000313" key="2">
    <source>
        <dbReference type="EMBL" id="KIW30231.1"/>
    </source>
</evidence>
<protein>
    <recommendedName>
        <fullName evidence="4">Peptidase S33 tripeptidyl aminopeptidase-like C-terminal domain-containing protein</fullName>
    </recommendedName>
</protein>
<name>A0A0D1ZQD1_9EURO</name>
<feature type="compositionally biased region" description="Polar residues" evidence="1">
    <location>
        <begin position="249"/>
        <end position="264"/>
    </location>
</feature>
<dbReference type="STRING" id="569365.A0A0D1ZQD1"/>
<evidence type="ECO:0008006" key="4">
    <source>
        <dbReference type="Google" id="ProtNLM"/>
    </source>
</evidence>
<dbReference type="RefSeq" id="XP_016250447.1">
    <property type="nucleotide sequence ID" value="XM_016392928.1"/>
</dbReference>
<feature type="region of interest" description="Disordered" evidence="1">
    <location>
        <begin position="240"/>
        <end position="266"/>
    </location>
</feature>
<dbReference type="AlphaFoldDB" id="A0A0D1ZQD1"/>